<sequence length="141" mass="15803">MNWTKKDTQTTKMAVALVALVLALVFWVFTSALPYVFTHSTYTATVVTGQEVGTKEGTTAEFVTVKPENPDVVWGVNKNGALKLQVTDIRKPFLVWETDQDRVSTINTQIGKTVCIEDYWLRSNLFSTHPIIISYKEGACQ</sequence>
<evidence type="ECO:0000313" key="2">
    <source>
        <dbReference type="Proteomes" id="UP000260311"/>
    </source>
</evidence>
<reference evidence="1 2" key="1">
    <citation type="submission" date="2018-05" db="EMBL/GenBank/DDBJ databases">
        <title>The genome of Vibrio coralliilyticus phage YC.</title>
        <authorList>
            <person name="Benler S."/>
        </authorList>
    </citation>
    <scope>NUCLEOTIDE SEQUENCE [LARGE SCALE GENOMIC DNA]</scope>
</reference>
<keyword evidence="2" id="KW-1185">Reference proteome</keyword>
<evidence type="ECO:0000313" key="1">
    <source>
        <dbReference type="EMBL" id="AXC34552.1"/>
    </source>
</evidence>
<dbReference type="Proteomes" id="UP000260311">
    <property type="component" value="Segment"/>
</dbReference>
<dbReference type="EMBL" id="MH375644">
    <property type="protein sequence ID" value="AXC34552.1"/>
    <property type="molecule type" value="Genomic_DNA"/>
</dbReference>
<dbReference type="RefSeq" id="YP_009838398.1">
    <property type="nucleotide sequence ID" value="NC_048709.1"/>
</dbReference>
<organism evidence="1 2">
    <name type="scientific">Vibrio phage YC</name>
    <dbReference type="NCBI Taxonomy" id="2267403"/>
    <lineage>
        <taxon>Viruses</taxon>
        <taxon>Duplodnaviria</taxon>
        <taxon>Heunggongvirae</taxon>
        <taxon>Uroviricota</taxon>
        <taxon>Caudoviricetes</taxon>
        <taxon>Pantevenvirales</taxon>
        <taxon>Ackermannviridae</taxon>
        <taxon>Campanilevirus</taxon>
        <taxon>Campanilevirus YC</taxon>
    </lineage>
</organism>
<dbReference type="KEGG" id="vg:55608630"/>
<dbReference type="GeneID" id="55608630"/>
<name>A0A384ZSB6_9CAUD</name>
<protein>
    <submittedName>
        <fullName evidence="1">Uncharacterized protein</fullName>
    </submittedName>
</protein>
<accession>A0A384ZSB6</accession>
<proteinExistence type="predicted"/>